<dbReference type="InterPro" id="IPR058679">
    <property type="entry name" value="RlmG_N"/>
</dbReference>
<dbReference type="GO" id="GO:0005737">
    <property type="term" value="C:cytoplasm"/>
    <property type="evidence" value="ECO:0007669"/>
    <property type="project" value="UniProtKB-SubCell"/>
</dbReference>
<keyword evidence="4 6" id="KW-0808">Transferase</keyword>
<evidence type="ECO:0000256" key="2">
    <source>
        <dbReference type="ARBA" id="ARBA00022552"/>
    </source>
</evidence>
<dbReference type="Pfam" id="PF05175">
    <property type="entry name" value="MTS"/>
    <property type="match status" value="1"/>
</dbReference>
<reference evidence="10" key="1">
    <citation type="submission" date="2016-11" db="EMBL/GenBank/DDBJ databases">
        <authorList>
            <person name="Varghese N."/>
            <person name="Submissions S."/>
        </authorList>
    </citation>
    <scope>NUCLEOTIDE SEQUENCE [LARGE SCALE GENOMIC DNA]</scope>
    <source>
        <strain evidence="10">CGMCC 1.8995</strain>
    </source>
</reference>
<dbReference type="RefSeq" id="WP_073320602.1">
    <property type="nucleotide sequence ID" value="NZ_FQWD01000002.1"/>
</dbReference>
<dbReference type="InterPro" id="IPR046977">
    <property type="entry name" value="RsmC/RlmG"/>
</dbReference>
<dbReference type="PANTHER" id="PTHR47816:SF5">
    <property type="entry name" value="RIBOSOMAL RNA LARGE SUBUNIT METHYLTRANSFERASE G"/>
    <property type="match status" value="1"/>
</dbReference>
<keyword evidence="10" id="KW-1185">Reference proteome</keyword>
<dbReference type="HAMAP" id="MF_01859">
    <property type="entry name" value="23SrRNA_methyltr_G"/>
    <property type="match status" value="1"/>
</dbReference>
<evidence type="ECO:0000259" key="8">
    <source>
        <dbReference type="Pfam" id="PF26049"/>
    </source>
</evidence>
<dbReference type="SUPFAM" id="SSF53335">
    <property type="entry name" value="S-adenosyl-L-methionine-dependent methyltransferases"/>
    <property type="match status" value="1"/>
</dbReference>
<protein>
    <recommendedName>
        <fullName evidence="6">Ribosomal RNA large subunit methyltransferase G</fullName>
        <ecNumber evidence="6">2.1.1.174</ecNumber>
    </recommendedName>
    <alternativeName>
        <fullName evidence="6">23S rRNA m2G1835 methyltransferase</fullName>
    </alternativeName>
    <alternativeName>
        <fullName evidence="6">rRNA (guanine-N(2)-)-methyltransferase RlmG</fullName>
    </alternativeName>
</protein>
<evidence type="ECO:0000313" key="9">
    <source>
        <dbReference type="EMBL" id="SHG20398.1"/>
    </source>
</evidence>
<evidence type="ECO:0000256" key="5">
    <source>
        <dbReference type="ARBA" id="ARBA00022691"/>
    </source>
</evidence>
<dbReference type="STRING" id="634436.SAMN05216361_1660"/>
<dbReference type="Gene3D" id="3.40.50.150">
    <property type="entry name" value="Vaccinia Virus protein VP39"/>
    <property type="match status" value="2"/>
</dbReference>
<evidence type="ECO:0000256" key="1">
    <source>
        <dbReference type="ARBA" id="ARBA00022490"/>
    </source>
</evidence>
<dbReference type="OrthoDB" id="29650at2"/>
<evidence type="ECO:0000256" key="6">
    <source>
        <dbReference type="HAMAP-Rule" id="MF_01859"/>
    </source>
</evidence>
<dbReference type="EC" id="2.1.1.174" evidence="6"/>
<dbReference type="Pfam" id="PF26049">
    <property type="entry name" value="RLMG_N"/>
    <property type="match status" value="1"/>
</dbReference>
<evidence type="ECO:0000256" key="4">
    <source>
        <dbReference type="ARBA" id="ARBA00022679"/>
    </source>
</evidence>
<dbReference type="InterPro" id="IPR029063">
    <property type="entry name" value="SAM-dependent_MTases_sf"/>
</dbReference>
<keyword evidence="1 6" id="KW-0963">Cytoplasm</keyword>
<evidence type="ECO:0000256" key="3">
    <source>
        <dbReference type="ARBA" id="ARBA00022603"/>
    </source>
</evidence>
<dbReference type="CDD" id="cd02440">
    <property type="entry name" value="AdoMet_MTases"/>
    <property type="match status" value="1"/>
</dbReference>
<comment type="function">
    <text evidence="6">Specifically methylates the guanine in position 1835 (m2G1835) of 23S rRNA.</text>
</comment>
<dbReference type="Proteomes" id="UP000184520">
    <property type="component" value="Unassembled WGS sequence"/>
</dbReference>
<keyword evidence="3 6" id="KW-0489">Methyltransferase</keyword>
<dbReference type="AlphaFoldDB" id="A0A1M5HWR5"/>
<comment type="subcellular location">
    <subcellularLocation>
        <location evidence="6">Cytoplasm</location>
    </subcellularLocation>
</comment>
<name>A0A1M5HWR5_9ALTE</name>
<dbReference type="InterPro" id="IPR017237">
    <property type="entry name" value="RLMG"/>
</dbReference>
<evidence type="ECO:0000259" key="7">
    <source>
        <dbReference type="Pfam" id="PF05175"/>
    </source>
</evidence>
<comment type="catalytic activity">
    <reaction evidence="6">
        <text>guanosine(1835) in 23S rRNA + S-adenosyl-L-methionine = N(2)-methylguanosine(1835) in 23S rRNA + S-adenosyl-L-homocysteine + H(+)</text>
        <dbReference type="Rhea" id="RHEA:42744"/>
        <dbReference type="Rhea" id="RHEA-COMP:10217"/>
        <dbReference type="Rhea" id="RHEA-COMP:10218"/>
        <dbReference type="ChEBI" id="CHEBI:15378"/>
        <dbReference type="ChEBI" id="CHEBI:57856"/>
        <dbReference type="ChEBI" id="CHEBI:59789"/>
        <dbReference type="ChEBI" id="CHEBI:74269"/>
        <dbReference type="ChEBI" id="CHEBI:74481"/>
        <dbReference type="EC" id="2.1.1.174"/>
    </reaction>
</comment>
<accession>A0A1M5HWR5</accession>
<gene>
    <name evidence="6" type="primary">rlmG</name>
    <name evidence="9" type="ORF">SAMN05216361_1660</name>
</gene>
<dbReference type="PIRSF" id="PIRSF037565">
    <property type="entry name" value="RRNA_m2G_Mtase_RsmD_prd"/>
    <property type="match status" value="1"/>
</dbReference>
<organism evidence="9 10">
    <name type="scientific">Marisediminitalea aggregata</name>
    <dbReference type="NCBI Taxonomy" id="634436"/>
    <lineage>
        <taxon>Bacteria</taxon>
        <taxon>Pseudomonadati</taxon>
        <taxon>Pseudomonadota</taxon>
        <taxon>Gammaproteobacteria</taxon>
        <taxon>Alteromonadales</taxon>
        <taxon>Alteromonadaceae</taxon>
        <taxon>Marisediminitalea</taxon>
    </lineage>
</organism>
<feature type="domain" description="Methyltransferase small" evidence="7">
    <location>
        <begin position="213"/>
        <end position="386"/>
    </location>
</feature>
<dbReference type="InterPro" id="IPR007848">
    <property type="entry name" value="Small_mtfrase_dom"/>
</dbReference>
<proteinExistence type="inferred from homology"/>
<dbReference type="EMBL" id="FQWD01000002">
    <property type="protein sequence ID" value="SHG20398.1"/>
    <property type="molecule type" value="Genomic_DNA"/>
</dbReference>
<feature type="domain" description="RlmG N-terminal" evidence="8">
    <location>
        <begin position="3"/>
        <end position="186"/>
    </location>
</feature>
<evidence type="ECO:0000313" key="10">
    <source>
        <dbReference type="Proteomes" id="UP000184520"/>
    </source>
</evidence>
<comment type="similarity">
    <text evidence="6">Belongs to the methyltransferase superfamily. RlmG family.</text>
</comment>
<keyword evidence="2 6" id="KW-0698">rRNA processing</keyword>
<sequence>MNTEFTLFDRQLTLIRYPAKHQHKSLQAWDSADELVIEHLLTEQCVPDAQPWIIMNDDFGSLATFFAGQNATTAVPTWVSDSTIARLSLAENLQVNHCKQVDVVDCLASLPTAPALVVIKVPRTLALLEHQLIQLRSVVSAQTHIVAAAKVKAVTRGVLDLFEKYLGPTRTSLAKKKSRLIFCEADSSKLNTPVSSPYPTRWQCTLATGQAVSVSNHANVFSRQSLDIGARLLLEHMTVADHDHVVDLGCGNGVLGLNALSLAPGCKVTFVDESLMAVESAKDNVANNFQDQVEQCEFVASNCLESLLDRPYRPLVTKVFCNPPFHQQNAITDHIAWQMFHDAYELLNKGGHLIVVANRHLDYYPKLKRLFGGVNTIANDRKFVIYSAAKR</sequence>
<dbReference type="GO" id="GO:0052916">
    <property type="term" value="F:23S rRNA (guanine(1835)-N(2))-methyltransferase activity"/>
    <property type="evidence" value="ECO:0007669"/>
    <property type="project" value="UniProtKB-EC"/>
</dbReference>
<dbReference type="PANTHER" id="PTHR47816">
    <property type="entry name" value="RIBOSOMAL RNA SMALL SUBUNIT METHYLTRANSFERASE C"/>
    <property type="match status" value="1"/>
</dbReference>
<keyword evidence="5 6" id="KW-0949">S-adenosyl-L-methionine</keyword>